<dbReference type="Pfam" id="PF00270">
    <property type="entry name" value="DEAD"/>
    <property type="match status" value="1"/>
</dbReference>
<keyword evidence="2 6" id="KW-0378">Hydrolase</keyword>
<feature type="domain" description="Helicase ATP-binding" evidence="8">
    <location>
        <begin position="32"/>
        <end position="207"/>
    </location>
</feature>
<dbReference type="Pfam" id="PF00271">
    <property type="entry name" value="Helicase_C"/>
    <property type="match status" value="1"/>
</dbReference>
<reference evidence="10 11" key="1">
    <citation type="submission" date="2018-09" db="EMBL/GenBank/DDBJ databases">
        <authorList>
            <person name="Wang F."/>
        </authorList>
    </citation>
    <scope>NUCLEOTIDE SEQUENCE [LARGE SCALE GENOMIC DNA]</scope>
    <source>
        <strain evidence="10 11">PLHSC7-2</strain>
    </source>
</reference>
<feature type="compositionally biased region" description="Basic residues" evidence="7">
    <location>
        <begin position="387"/>
        <end position="414"/>
    </location>
</feature>
<dbReference type="GO" id="GO:0003676">
    <property type="term" value="F:nucleic acid binding"/>
    <property type="evidence" value="ECO:0007669"/>
    <property type="project" value="InterPro"/>
</dbReference>
<dbReference type="GO" id="GO:0005829">
    <property type="term" value="C:cytosol"/>
    <property type="evidence" value="ECO:0007669"/>
    <property type="project" value="TreeGrafter"/>
</dbReference>
<dbReference type="EMBL" id="QZCH01000024">
    <property type="protein sequence ID" value="RJG41860.1"/>
    <property type="molecule type" value="Genomic_DNA"/>
</dbReference>
<keyword evidence="3 6" id="KW-0347">Helicase</keyword>
<evidence type="ECO:0000256" key="4">
    <source>
        <dbReference type="ARBA" id="ARBA00022840"/>
    </source>
</evidence>
<dbReference type="Gene3D" id="3.40.50.300">
    <property type="entry name" value="P-loop containing nucleotide triphosphate hydrolases"/>
    <property type="match status" value="2"/>
</dbReference>
<dbReference type="InterPro" id="IPR001650">
    <property type="entry name" value="Helicase_C-like"/>
</dbReference>
<name>A0A418YBI4_9GAMM</name>
<dbReference type="RefSeq" id="WP_119911782.1">
    <property type="nucleotide sequence ID" value="NZ_QZCH01000024.1"/>
</dbReference>
<evidence type="ECO:0000256" key="7">
    <source>
        <dbReference type="SAM" id="MobiDB-lite"/>
    </source>
</evidence>
<dbReference type="PROSITE" id="PS51192">
    <property type="entry name" value="HELICASE_ATP_BIND_1"/>
    <property type="match status" value="1"/>
</dbReference>
<dbReference type="InterPro" id="IPR027417">
    <property type="entry name" value="P-loop_NTPase"/>
</dbReference>
<dbReference type="InterPro" id="IPR050079">
    <property type="entry name" value="DEAD_box_RNA_helicase"/>
</dbReference>
<dbReference type="CDD" id="cd00268">
    <property type="entry name" value="DEADc"/>
    <property type="match status" value="1"/>
</dbReference>
<dbReference type="SMART" id="SM00487">
    <property type="entry name" value="DEXDc"/>
    <property type="match status" value="1"/>
</dbReference>
<dbReference type="InterPro" id="IPR044742">
    <property type="entry name" value="DEAD/DEAH_RhlB"/>
</dbReference>
<dbReference type="AlphaFoldDB" id="A0A418YBI4"/>
<evidence type="ECO:0000259" key="8">
    <source>
        <dbReference type="PROSITE" id="PS51192"/>
    </source>
</evidence>
<dbReference type="GO" id="GO:0003724">
    <property type="term" value="F:RNA helicase activity"/>
    <property type="evidence" value="ECO:0007669"/>
    <property type="project" value="TreeGrafter"/>
</dbReference>
<comment type="caution">
    <text evidence="10">The sequence shown here is derived from an EMBL/GenBank/DDBJ whole genome shotgun (WGS) entry which is preliminary data.</text>
</comment>
<dbReference type="InterPro" id="IPR000629">
    <property type="entry name" value="RNA-helicase_DEAD-box_CS"/>
</dbReference>
<evidence type="ECO:0000313" key="10">
    <source>
        <dbReference type="EMBL" id="RJG41860.1"/>
    </source>
</evidence>
<reference evidence="10 11" key="2">
    <citation type="submission" date="2019-01" db="EMBL/GenBank/DDBJ databases">
        <title>Motilimonas pumilus sp. nov., isolated from the gut of sea cucumber (Apostichopus japonicus).</title>
        <authorList>
            <person name="Wang F.-Q."/>
            <person name="Ren L.-H."/>
            <person name="Lin Y.-W."/>
            <person name="Sun G.-H."/>
            <person name="Du Z.-J."/>
            <person name="Zhao J.-X."/>
            <person name="Liu X.-J."/>
            <person name="Liu L.-J."/>
        </authorList>
    </citation>
    <scope>NUCLEOTIDE SEQUENCE [LARGE SCALE GENOMIC DNA]</scope>
    <source>
        <strain evidence="10 11">PLHSC7-2</strain>
    </source>
</reference>
<dbReference type="GO" id="GO:0016787">
    <property type="term" value="F:hydrolase activity"/>
    <property type="evidence" value="ECO:0007669"/>
    <property type="project" value="UniProtKB-KW"/>
</dbReference>
<dbReference type="OrthoDB" id="9805696at2"/>
<accession>A0A418YBI4</accession>
<evidence type="ECO:0000256" key="3">
    <source>
        <dbReference type="ARBA" id="ARBA00022806"/>
    </source>
</evidence>
<dbReference type="CDD" id="cd18787">
    <property type="entry name" value="SF2_C_DEAD"/>
    <property type="match status" value="1"/>
</dbReference>
<evidence type="ECO:0000313" key="11">
    <source>
        <dbReference type="Proteomes" id="UP000283255"/>
    </source>
</evidence>
<dbReference type="GO" id="GO:0005524">
    <property type="term" value="F:ATP binding"/>
    <property type="evidence" value="ECO:0007669"/>
    <property type="project" value="UniProtKB-KW"/>
</dbReference>
<evidence type="ECO:0000256" key="6">
    <source>
        <dbReference type="RuleBase" id="RU000492"/>
    </source>
</evidence>
<dbReference type="SUPFAM" id="SSF52540">
    <property type="entry name" value="P-loop containing nucleoside triphosphate hydrolases"/>
    <property type="match status" value="1"/>
</dbReference>
<evidence type="ECO:0000256" key="2">
    <source>
        <dbReference type="ARBA" id="ARBA00022801"/>
    </source>
</evidence>
<organism evidence="10 11">
    <name type="scientific">Motilimonas pumila</name>
    <dbReference type="NCBI Taxonomy" id="2303987"/>
    <lineage>
        <taxon>Bacteria</taxon>
        <taxon>Pseudomonadati</taxon>
        <taxon>Pseudomonadota</taxon>
        <taxon>Gammaproteobacteria</taxon>
        <taxon>Alteromonadales</taxon>
        <taxon>Alteromonadales genera incertae sedis</taxon>
        <taxon>Motilimonas</taxon>
    </lineage>
</organism>
<protein>
    <submittedName>
        <fullName evidence="10">DEAD/DEAH box helicase</fullName>
    </submittedName>
</protein>
<sequence length="443" mass="48807">MHFEEFSLDRRLIAPLDHQGLEVATEIQQQAMPVAMQGKDLIASSKTGSGKTLAFLLPAMQRVLKQRALSKRDARVLILTPTRELAKQVYSQLRLLAAGTGIKTCLVLGGENFNDQAKALQKDPQFVVGTPGRIGDHLAQRQLHLNGLEMLILDEADRMLDLGFAPQLLQINQAADHRLRQTLLFSATLDSAEVNDIAKQLLKTPVRVSIGHGNAEHTDIEQSFYLADHLDHKKALLENIIAQQSIQQLIVFTATRADTQVIAEQIEGLGLSAIALSGDMNQSSRNKIMDGFSRGQQQALVTTDLASRGLDLLNVSHVVNFDMPKFAEEYVHRIGRTGRAGAKGVAISFVGPKDWQSFQAVETYLAQPITFDSIEGLAATFKGFAPKPKRQSNKSKVNKPTQHKAKKANKKPTRSNKTFHQGIEVGDAPLRRKKGPSKPDKDE</sequence>
<proteinExistence type="inferred from homology"/>
<evidence type="ECO:0000256" key="5">
    <source>
        <dbReference type="ARBA" id="ARBA00038437"/>
    </source>
</evidence>
<dbReference type="PROSITE" id="PS00039">
    <property type="entry name" value="DEAD_ATP_HELICASE"/>
    <property type="match status" value="1"/>
</dbReference>
<feature type="domain" description="Helicase C-terminal" evidence="9">
    <location>
        <begin position="235"/>
        <end position="382"/>
    </location>
</feature>
<dbReference type="SMART" id="SM00490">
    <property type="entry name" value="HELICc"/>
    <property type="match status" value="1"/>
</dbReference>
<keyword evidence="11" id="KW-1185">Reference proteome</keyword>
<dbReference type="InterPro" id="IPR014001">
    <property type="entry name" value="Helicase_ATP-bd"/>
</dbReference>
<keyword evidence="4 6" id="KW-0067">ATP-binding</keyword>
<dbReference type="PROSITE" id="PS51194">
    <property type="entry name" value="HELICASE_CTER"/>
    <property type="match status" value="1"/>
</dbReference>
<dbReference type="InterPro" id="IPR011545">
    <property type="entry name" value="DEAD/DEAH_box_helicase_dom"/>
</dbReference>
<dbReference type="PANTHER" id="PTHR47959">
    <property type="entry name" value="ATP-DEPENDENT RNA HELICASE RHLE-RELATED"/>
    <property type="match status" value="1"/>
</dbReference>
<gene>
    <name evidence="10" type="ORF">D1Z90_15930</name>
</gene>
<evidence type="ECO:0000259" key="9">
    <source>
        <dbReference type="PROSITE" id="PS51194"/>
    </source>
</evidence>
<feature type="region of interest" description="Disordered" evidence="7">
    <location>
        <begin position="385"/>
        <end position="443"/>
    </location>
</feature>
<keyword evidence="1 6" id="KW-0547">Nucleotide-binding</keyword>
<dbReference type="Proteomes" id="UP000283255">
    <property type="component" value="Unassembled WGS sequence"/>
</dbReference>
<evidence type="ECO:0000256" key="1">
    <source>
        <dbReference type="ARBA" id="ARBA00022741"/>
    </source>
</evidence>
<comment type="similarity">
    <text evidence="5 6">Belongs to the DEAD box helicase family.</text>
</comment>
<dbReference type="PANTHER" id="PTHR47959:SF17">
    <property type="entry name" value="ATP-DEPENDENT RNA HELICASE DEAD BOX FAMILY"/>
    <property type="match status" value="1"/>
</dbReference>